<sequence length="1120" mass="130730">MTTKPDFYETIAECEKNMKGRKREVLPTNPRYINFKQNIFTAGDEDQFQERRDATNGDICEKEITIPHTNLYNDQSFKVWDKNIDIPATSVINTFRYIFNKFKKGIFVKIKGGKVSVFLPFSKSKFHNEWSSKVEIPQSFKNLDSFLNSKSGKYKYNPKTVNHNMSEWYANNCLVKYDIDSKTQLTKEGDTNVATIKNMFEELCKNREIPDIEFFINRRDFPLITRNGTEPYTGIWGDNTPLVSHNYEKFTPIISMCKTDEYADVLSPTHEDWARTQSKKNHYFTGSCSDYNIKFNTPWNQKKPTAVFRGRSTGCGVTIDTNPRLKIAHISYMEKGDDQLLDAGIIGNWNNRVRKLSGSSYLQNIHIENERYIDSDGKISFGLLKPLSRVEQSGYKYIVNIDGHVSAFRLSMELGMGSVILLVKSNWKMWYSHMLKPYEHFVPVKEDLSDLLSQIQWCRDNDDKCQEIVHNSTVFFNTYIQEEGIFDYLQKTLIDLKKQMGVYLYNTKSPLSHQIESELKSLTLSFPETTKSFSDINEIPYIGRCFGLLQGVHQILNISQQSSFPTNLINNGVLTLTSIIFRNKMGIINKYRLGKKNPFDLVIKRTTDVHKKLEHIHEAFVGTKAINGLLKFIPNFAYTFGLFSDKDGGINLINEFIPGITFFQYLNGKTFNFDEYIFIILQLCMTIETAQHHCSLVHYDLLPWNIILYRPPKPVIIDYIFGGKVVRISTKVIPVIIDYGKSHVIVDGKHHGFIDMFRVSTIQDMLMIMLKSMRIIVENQRINKTDLYTLLSISNFVSNTRYHRDKFTSIISLKNFLKDHTSYTSLISEPKYELEQRTSKDLFYYVLKIAKPRKWKWLNIGTVPVYKSFMDLGNSRQVFEYIMSNSDEERGQSYFNVFSRLKHCTIPQPNNLLLIYYTVQELYHNIETVKEQMVDFLDRTCKKRRYNGNILEPMSRDVYLKAYNNCIDFIERVYRPKILAEKREKPIEYFINGDFSRLIHAPYTEETFLTPDLIVELLSTSDNNSVDLTSYREIVILILKNNGPYQLDRRDKEYYMENFNSLLSTNPLNMQNNVANVNTLYDLSYKVYSNDLSAMDKSCNLSLKFVEEYTRILEIIKTFI</sequence>
<dbReference type="Gene3D" id="1.10.510.10">
    <property type="entry name" value="Transferase(Phosphotransferase) domain 1"/>
    <property type="match status" value="1"/>
</dbReference>
<dbReference type="GO" id="GO:0004672">
    <property type="term" value="F:protein kinase activity"/>
    <property type="evidence" value="ECO:0007669"/>
    <property type="project" value="InterPro"/>
</dbReference>
<proteinExistence type="predicted"/>
<dbReference type="InterPro" id="IPR006598">
    <property type="entry name" value="CAP10"/>
</dbReference>
<feature type="domain" description="Protein kinase" evidence="1">
    <location>
        <begin position="574"/>
        <end position="960"/>
    </location>
</feature>
<dbReference type="AlphaFoldDB" id="A0A6C0LVW5"/>
<dbReference type="PANTHER" id="PTHR12203">
    <property type="entry name" value="KDEL LYS-ASP-GLU-LEU CONTAINING - RELATED"/>
    <property type="match status" value="1"/>
</dbReference>
<dbReference type="InterPro" id="IPR000719">
    <property type="entry name" value="Prot_kinase_dom"/>
</dbReference>
<name>A0A6C0LVW5_9ZZZZ</name>
<organism evidence="2">
    <name type="scientific">viral metagenome</name>
    <dbReference type="NCBI Taxonomy" id="1070528"/>
    <lineage>
        <taxon>unclassified sequences</taxon>
        <taxon>metagenomes</taxon>
        <taxon>organismal metagenomes</taxon>
    </lineage>
</organism>
<dbReference type="PANTHER" id="PTHR12203:SF119">
    <property type="entry name" value="GLYCOSYL TRANSFERASE CAP10 DOMAIN-CONTAINING PROTEIN"/>
    <property type="match status" value="1"/>
</dbReference>
<dbReference type="EMBL" id="MN740573">
    <property type="protein sequence ID" value="QHU34520.1"/>
    <property type="molecule type" value="Genomic_DNA"/>
</dbReference>
<evidence type="ECO:0000259" key="1">
    <source>
        <dbReference type="PROSITE" id="PS50011"/>
    </source>
</evidence>
<dbReference type="InterPro" id="IPR051091">
    <property type="entry name" value="O-Glucosyltr/Glycosyltrsf_90"/>
</dbReference>
<accession>A0A6C0LVW5</accession>
<protein>
    <recommendedName>
        <fullName evidence="1">Protein kinase domain-containing protein</fullName>
    </recommendedName>
</protein>
<evidence type="ECO:0000313" key="2">
    <source>
        <dbReference type="EMBL" id="QHU34520.1"/>
    </source>
</evidence>
<dbReference type="SMART" id="SM00672">
    <property type="entry name" value="CAP10"/>
    <property type="match status" value="1"/>
</dbReference>
<dbReference type="Pfam" id="PF05686">
    <property type="entry name" value="Glyco_transf_90"/>
    <property type="match status" value="1"/>
</dbReference>
<dbReference type="SUPFAM" id="SSF56112">
    <property type="entry name" value="Protein kinase-like (PK-like)"/>
    <property type="match status" value="1"/>
</dbReference>
<reference evidence="2" key="1">
    <citation type="journal article" date="2020" name="Nature">
        <title>Giant virus diversity and host interactions through global metagenomics.</title>
        <authorList>
            <person name="Schulz F."/>
            <person name="Roux S."/>
            <person name="Paez-Espino D."/>
            <person name="Jungbluth S."/>
            <person name="Walsh D.A."/>
            <person name="Denef V.J."/>
            <person name="McMahon K.D."/>
            <person name="Konstantinidis K.T."/>
            <person name="Eloe-Fadrosh E.A."/>
            <person name="Kyrpides N.C."/>
            <person name="Woyke T."/>
        </authorList>
    </citation>
    <scope>NUCLEOTIDE SEQUENCE</scope>
    <source>
        <strain evidence="2">GVMAG-S-1016713-169</strain>
    </source>
</reference>
<dbReference type="GO" id="GO:0005524">
    <property type="term" value="F:ATP binding"/>
    <property type="evidence" value="ECO:0007669"/>
    <property type="project" value="InterPro"/>
</dbReference>
<dbReference type="PROSITE" id="PS50011">
    <property type="entry name" value="PROTEIN_KINASE_DOM"/>
    <property type="match status" value="1"/>
</dbReference>
<dbReference type="InterPro" id="IPR011009">
    <property type="entry name" value="Kinase-like_dom_sf"/>
</dbReference>